<gene>
    <name evidence="1" type="ORF">RISK_002786</name>
</gene>
<keyword evidence="2" id="KW-1185">Reference proteome</keyword>
<dbReference type="EMBL" id="LECT01000023">
    <property type="protein sequence ID" value="KLU05024.1"/>
    <property type="molecule type" value="Genomic_DNA"/>
</dbReference>
<sequence length="95" mass="11169">MAGIRRAIFQNCERKSHSKPSGPIWIREKQGMINFIRTFPFGTHREQKTTSLSLAAGVWQSNVKLRERLRRTFDEEESLFARLHQPSSTSHMRNR</sequence>
<proteinExistence type="predicted"/>
<reference evidence="1" key="1">
    <citation type="submission" date="2015-05" db="EMBL/GenBank/DDBJ databases">
        <title>Permanent draft genome of Rhodopirellula islandicus K833.</title>
        <authorList>
            <person name="Kizina J."/>
            <person name="Richter M."/>
            <person name="Glockner F.O."/>
            <person name="Harder J."/>
        </authorList>
    </citation>
    <scope>NUCLEOTIDE SEQUENCE [LARGE SCALE GENOMIC DNA]</scope>
    <source>
        <strain evidence="1">K833</strain>
    </source>
</reference>
<dbReference type="STRING" id="595434.RISK_002786"/>
<comment type="caution">
    <text evidence="1">The sequence shown here is derived from an EMBL/GenBank/DDBJ whole genome shotgun (WGS) entry which is preliminary data.</text>
</comment>
<dbReference type="AlphaFoldDB" id="A0A0J1EHL5"/>
<dbReference type="PATRIC" id="fig|595434.4.peg.2657"/>
<dbReference type="Proteomes" id="UP000036367">
    <property type="component" value="Unassembled WGS sequence"/>
</dbReference>
<organism evidence="1 2">
    <name type="scientific">Rhodopirellula islandica</name>
    <dbReference type="NCBI Taxonomy" id="595434"/>
    <lineage>
        <taxon>Bacteria</taxon>
        <taxon>Pseudomonadati</taxon>
        <taxon>Planctomycetota</taxon>
        <taxon>Planctomycetia</taxon>
        <taxon>Pirellulales</taxon>
        <taxon>Pirellulaceae</taxon>
        <taxon>Rhodopirellula</taxon>
    </lineage>
</organism>
<protein>
    <submittedName>
        <fullName evidence="1">Uncharacterized protein</fullName>
    </submittedName>
</protein>
<evidence type="ECO:0000313" key="2">
    <source>
        <dbReference type="Proteomes" id="UP000036367"/>
    </source>
</evidence>
<evidence type="ECO:0000313" key="1">
    <source>
        <dbReference type="EMBL" id="KLU05024.1"/>
    </source>
</evidence>
<name>A0A0J1EHL5_RHOIS</name>
<accession>A0A0J1EHL5</accession>